<dbReference type="AlphaFoldDB" id="A0A0G0M9V1"/>
<evidence type="ECO:0000256" key="2">
    <source>
        <dbReference type="ARBA" id="ARBA00022676"/>
    </source>
</evidence>
<organism evidence="6 7">
    <name type="scientific">Candidatus Woesebacteria bacterium GW2011_GWA1_39_12</name>
    <dbReference type="NCBI Taxonomy" id="1618549"/>
    <lineage>
        <taxon>Bacteria</taxon>
        <taxon>Candidatus Woeseibacteriota</taxon>
    </lineage>
</organism>
<evidence type="ECO:0000313" key="7">
    <source>
        <dbReference type="Proteomes" id="UP000034325"/>
    </source>
</evidence>
<feature type="domain" description="Glycosyltransferase 2-like" evidence="5">
    <location>
        <begin position="4"/>
        <end position="142"/>
    </location>
</feature>
<keyword evidence="3" id="KW-0808">Transferase</keyword>
<dbReference type="SUPFAM" id="SSF53448">
    <property type="entry name" value="Nucleotide-diphospho-sugar transferases"/>
    <property type="match status" value="1"/>
</dbReference>
<gene>
    <name evidence="6" type="ORF">UT23_C0018G0010</name>
</gene>
<keyword evidence="4" id="KW-1133">Transmembrane helix</keyword>
<proteinExistence type="inferred from homology"/>
<evidence type="ECO:0000256" key="4">
    <source>
        <dbReference type="SAM" id="Phobius"/>
    </source>
</evidence>
<accession>A0A0G0M9V1</accession>
<dbReference type="PANTHER" id="PTHR43630">
    <property type="entry name" value="POLY-BETA-1,6-N-ACETYL-D-GLUCOSAMINE SYNTHASE"/>
    <property type="match status" value="1"/>
</dbReference>
<reference evidence="6 7" key="1">
    <citation type="journal article" date="2015" name="Nature">
        <title>rRNA introns, odd ribosomes, and small enigmatic genomes across a large radiation of phyla.</title>
        <authorList>
            <person name="Brown C.T."/>
            <person name="Hug L.A."/>
            <person name="Thomas B.C."/>
            <person name="Sharon I."/>
            <person name="Castelle C.J."/>
            <person name="Singh A."/>
            <person name="Wilkins M.J."/>
            <person name="Williams K.H."/>
            <person name="Banfield J.F."/>
        </authorList>
    </citation>
    <scope>NUCLEOTIDE SEQUENCE [LARGE SCALE GENOMIC DNA]</scope>
</reference>
<comment type="similarity">
    <text evidence="1">Belongs to the glycosyltransferase 2 family.</text>
</comment>
<evidence type="ECO:0000256" key="3">
    <source>
        <dbReference type="ARBA" id="ARBA00022679"/>
    </source>
</evidence>
<dbReference type="CDD" id="cd00761">
    <property type="entry name" value="Glyco_tranf_GTA_type"/>
    <property type="match status" value="1"/>
</dbReference>
<feature type="transmembrane region" description="Helical" evidence="4">
    <location>
        <begin position="247"/>
        <end position="267"/>
    </location>
</feature>
<dbReference type="Pfam" id="PF00535">
    <property type="entry name" value="Glycos_transf_2"/>
    <property type="match status" value="1"/>
</dbReference>
<dbReference type="GO" id="GO:0016757">
    <property type="term" value="F:glycosyltransferase activity"/>
    <property type="evidence" value="ECO:0007669"/>
    <property type="project" value="UniProtKB-KW"/>
</dbReference>
<dbReference type="EMBL" id="LBWA01000018">
    <property type="protein sequence ID" value="KKQ97090.1"/>
    <property type="molecule type" value="Genomic_DNA"/>
</dbReference>
<dbReference type="Proteomes" id="UP000034325">
    <property type="component" value="Unassembled WGS sequence"/>
</dbReference>
<comment type="caution">
    <text evidence="6">The sequence shown here is derived from an EMBL/GenBank/DDBJ whole genome shotgun (WGS) entry which is preliminary data.</text>
</comment>
<name>A0A0G0M9V1_9BACT</name>
<feature type="transmembrane region" description="Helical" evidence="4">
    <location>
        <begin position="214"/>
        <end position="241"/>
    </location>
</feature>
<dbReference type="InterPro" id="IPR029044">
    <property type="entry name" value="Nucleotide-diphossugar_trans"/>
</dbReference>
<keyword evidence="4" id="KW-0472">Membrane</keyword>
<dbReference type="Gene3D" id="3.90.550.10">
    <property type="entry name" value="Spore Coat Polysaccharide Biosynthesis Protein SpsA, Chain A"/>
    <property type="match status" value="1"/>
</dbReference>
<dbReference type="PANTHER" id="PTHR43630:SF1">
    <property type="entry name" value="POLY-BETA-1,6-N-ACETYL-D-GLUCOSAMINE SYNTHASE"/>
    <property type="match status" value="1"/>
</dbReference>
<evidence type="ECO:0000259" key="5">
    <source>
        <dbReference type="Pfam" id="PF00535"/>
    </source>
</evidence>
<keyword evidence="4" id="KW-0812">Transmembrane</keyword>
<evidence type="ECO:0000256" key="1">
    <source>
        <dbReference type="ARBA" id="ARBA00006739"/>
    </source>
</evidence>
<protein>
    <recommendedName>
        <fullName evidence="5">Glycosyltransferase 2-like domain-containing protein</fullName>
    </recommendedName>
</protein>
<dbReference type="InterPro" id="IPR001173">
    <property type="entry name" value="Glyco_trans_2-like"/>
</dbReference>
<evidence type="ECO:0000313" key="6">
    <source>
        <dbReference type="EMBL" id="KKQ97090.1"/>
    </source>
</evidence>
<sequence>MKISVIIPTYNESNAIGECIASLAKQTYHDFEIIVVDDGSTDETPEKISSRVTTLHQNHLGAGAARNLGVKRASGEILVFVDADMTFDKNFLKNLVKPILSGSAKGTFSKYEYVSNWENVWARCWNINQNWEERKRHPRNYPDKQKVFRAILKKEFDKVEGFTPGGYTDDYSLYDKLGYMAVSTPGVIFYHKNPSSLKEVFNHARWVGKRGYKLGAFGQAIGIVRASLAVSFMVGTFKAFINMLPQFLVFKLVYDFGILIGILEMILTGKRTK</sequence>
<keyword evidence="2" id="KW-0328">Glycosyltransferase</keyword>